<dbReference type="InterPro" id="IPR012337">
    <property type="entry name" value="RNaseH-like_sf"/>
</dbReference>
<keyword evidence="3" id="KW-1185">Reference proteome</keyword>
<evidence type="ECO:0000313" key="3">
    <source>
        <dbReference type="Proteomes" id="UP000801492"/>
    </source>
</evidence>
<evidence type="ECO:0000256" key="1">
    <source>
        <dbReference type="SAM" id="MobiDB-lite"/>
    </source>
</evidence>
<dbReference type="SUPFAM" id="SSF53098">
    <property type="entry name" value="Ribonuclease H-like"/>
    <property type="match status" value="1"/>
</dbReference>
<dbReference type="EMBL" id="VTPC01048626">
    <property type="protein sequence ID" value="KAF2890660.1"/>
    <property type="molecule type" value="Genomic_DNA"/>
</dbReference>
<reference evidence="2" key="1">
    <citation type="submission" date="2019-08" db="EMBL/GenBank/DDBJ databases">
        <title>The genome of the North American firefly Photinus pyralis.</title>
        <authorList>
            <consortium name="Photinus pyralis genome working group"/>
            <person name="Fallon T.R."/>
            <person name="Sander Lower S.E."/>
            <person name="Weng J.-K."/>
        </authorList>
    </citation>
    <scope>NUCLEOTIDE SEQUENCE</scope>
    <source>
        <strain evidence="2">TRF0915ILg1</strain>
        <tissue evidence="2">Whole body</tissue>
    </source>
</reference>
<evidence type="ECO:0000313" key="2">
    <source>
        <dbReference type="EMBL" id="KAF2890660.1"/>
    </source>
</evidence>
<gene>
    <name evidence="2" type="ORF">ILUMI_15513</name>
</gene>
<dbReference type="AlphaFoldDB" id="A0A8K0CNH6"/>
<proteinExistence type="predicted"/>
<organism evidence="2 3">
    <name type="scientific">Ignelater luminosus</name>
    <name type="common">Cucubano</name>
    <name type="synonym">Pyrophorus luminosus</name>
    <dbReference type="NCBI Taxonomy" id="2038154"/>
    <lineage>
        <taxon>Eukaryota</taxon>
        <taxon>Metazoa</taxon>
        <taxon>Ecdysozoa</taxon>
        <taxon>Arthropoda</taxon>
        <taxon>Hexapoda</taxon>
        <taxon>Insecta</taxon>
        <taxon>Pterygota</taxon>
        <taxon>Neoptera</taxon>
        <taxon>Endopterygota</taxon>
        <taxon>Coleoptera</taxon>
        <taxon>Polyphaga</taxon>
        <taxon>Elateriformia</taxon>
        <taxon>Elateroidea</taxon>
        <taxon>Elateridae</taxon>
        <taxon>Agrypninae</taxon>
        <taxon>Pyrophorini</taxon>
        <taxon>Ignelater</taxon>
    </lineage>
</organism>
<protein>
    <submittedName>
        <fullName evidence="2">Uncharacterized protein</fullName>
    </submittedName>
</protein>
<sequence>MPQMVIWPNTEYRIFGHALCQSAKYSAAEYSVKDVYILRVTGHDLRQIVIVTHDLSHCATTSLKNYLKSKHATLAAVPSARESRKDGTIQSADSKVVPDTSKKQKQLTLKETTERKLLWDIHDPKSPFAGSHTDNNIAKKLNAIAERWNISQSKIHLLVHDSGTNMIKGVRVAQYDFVKCFIHSLQRAVEKSLKSQAEILELVAAARRIATILATLA</sequence>
<feature type="region of interest" description="Disordered" evidence="1">
    <location>
        <begin position="79"/>
        <end position="103"/>
    </location>
</feature>
<dbReference type="Proteomes" id="UP000801492">
    <property type="component" value="Unassembled WGS sequence"/>
</dbReference>
<name>A0A8K0CNH6_IGNLU</name>
<accession>A0A8K0CNH6</accession>
<comment type="caution">
    <text evidence="2">The sequence shown here is derived from an EMBL/GenBank/DDBJ whole genome shotgun (WGS) entry which is preliminary data.</text>
</comment>
<dbReference type="OrthoDB" id="1607513at2759"/>